<reference evidence="2 3" key="1">
    <citation type="submission" date="2019-02" db="EMBL/GenBank/DDBJ databases">
        <title>Genome sequences of Aliivibrio finisterrensis strains from farmed Atlantic salmon.</title>
        <authorList>
            <person name="Bowman J.P."/>
        </authorList>
    </citation>
    <scope>NUCLEOTIDE SEQUENCE [LARGE SCALE GENOMIC DNA]</scope>
    <source>
        <strain evidence="2 3">A21</strain>
    </source>
</reference>
<keyword evidence="1" id="KW-1133">Transmembrane helix</keyword>
<feature type="transmembrane region" description="Helical" evidence="1">
    <location>
        <begin position="58"/>
        <end position="82"/>
    </location>
</feature>
<accession>A0ABY0I300</accession>
<keyword evidence="3" id="KW-1185">Reference proteome</keyword>
<dbReference type="Proteomes" id="UP000294166">
    <property type="component" value="Unassembled WGS sequence"/>
</dbReference>
<sequence>MKPITSKQEFLMFMTCNYMKESGLTPKTARLECWAEIYESYLIENIEKRSWKHYISAFARFLLAGFVISIPAMLIISIAFTLSGYEPLMVASAALVVLQLTYVSSAIDLITKFIARGLARKKL</sequence>
<dbReference type="EMBL" id="SEZN01000037">
    <property type="protein sequence ID" value="RYU62171.1"/>
    <property type="molecule type" value="Genomic_DNA"/>
</dbReference>
<comment type="caution">
    <text evidence="2">The sequence shown here is derived from an EMBL/GenBank/DDBJ whole genome shotgun (WGS) entry which is preliminary data.</text>
</comment>
<keyword evidence="1" id="KW-0812">Transmembrane</keyword>
<protein>
    <submittedName>
        <fullName evidence="2">Uncharacterized protein</fullName>
    </submittedName>
</protein>
<proteinExistence type="predicted"/>
<evidence type="ECO:0000313" key="3">
    <source>
        <dbReference type="Proteomes" id="UP000294166"/>
    </source>
</evidence>
<keyword evidence="1" id="KW-0472">Membrane</keyword>
<evidence type="ECO:0000256" key="1">
    <source>
        <dbReference type="SAM" id="Phobius"/>
    </source>
</evidence>
<name>A0ABY0I300_9GAMM</name>
<dbReference type="RefSeq" id="WP_130066639.1">
    <property type="nucleotide sequence ID" value="NZ_SEZN01000037.1"/>
</dbReference>
<feature type="transmembrane region" description="Helical" evidence="1">
    <location>
        <begin position="88"/>
        <end position="115"/>
    </location>
</feature>
<evidence type="ECO:0000313" key="2">
    <source>
        <dbReference type="EMBL" id="RYU62171.1"/>
    </source>
</evidence>
<organism evidence="2 3">
    <name type="scientific">Aliivibrio finisterrensis</name>
    <dbReference type="NCBI Taxonomy" id="511998"/>
    <lineage>
        <taxon>Bacteria</taxon>
        <taxon>Pseudomonadati</taxon>
        <taxon>Pseudomonadota</taxon>
        <taxon>Gammaproteobacteria</taxon>
        <taxon>Vibrionales</taxon>
        <taxon>Vibrionaceae</taxon>
        <taxon>Aliivibrio</taxon>
    </lineage>
</organism>
<gene>
    <name evidence="2" type="ORF">ERW53_16795</name>
</gene>